<reference evidence="3" key="2">
    <citation type="submission" date="2015-07" db="EMBL/GenBank/DDBJ databases">
        <title>Contrasting host-pathogen interactions and genome evolution in two generalist and specialist microsporidian pathogens of mosquitoes.</title>
        <authorList>
            <consortium name="The Broad Institute Genomics Platform"/>
            <consortium name="The Broad Institute Genome Sequencing Center for Infectious Disease"/>
            <person name="Cuomo C.A."/>
            <person name="Sanscrainte N.D."/>
            <person name="Goldberg J.M."/>
            <person name="Heiman D."/>
            <person name="Young S."/>
            <person name="Zeng Q."/>
            <person name="Becnel J.J."/>
            <person name="Birren B.W."/>
        </authorList>
    </citation>
    <scope>NUCLEOTIDE SEQUENCE [LARGE SCALE GENOMIC DNA]</scope>
    <source>
        <strain evidence="3">USNM 41457</strain>
    </source>
</reference>
<feature type="region of interest" description="Disordered" evidence="1">
    <location>
        <begin position="50"/>
        <end position="74"/>
    </location>
</feature>
<feature type="region of interest" description="Disordered" evidence="1">
    <location>
        <begin position="86"/>
        <end position="205"/>
    </location>
</feature>
<evidence type="ECO:0000256" key="1">
    <source>
        <dbReference type="SAM" id="MobiDB-lite"/>
    </source>
</evidence>
<evidence type="ECO:0000313" key="2">
    <source>
        <dbReference type="EMBL" id="EJW04892.1"/>
    </source>
</evidence>
<dbReference type="AlphaFoldDB" id="J9DUB9"/>
<dbReference type="InParanoid" id="J9DUB9"/>
<feature type="compositionally biased region" description="Basic and acidic residues" evidence="1">
    <location>
        <begin position="98"/>
        <end position="125"/>
    </location>
</feature>
<dbReference type="EMBL" id="AFBI03000001">
    <property type="protein sequence ID" value="EJW04892.1"/>
    <property type="molecule type" value="Genomic_DNA"/>
</dbReference>
<dbReference type="Proteomes" id="UP000003163">
    <property type="component" value="Unassembled WGS sequence"/>
</dbReference>
<keyword evidence="3" id="KW-1185">Reference proteome</keyword>
<name>J9DUB9_EDHAE</name>
<feature type="compositionally biased region" description="Polar residues" evidence="1">
    <location>
        <begin position="127"/>
        <end position="144"/>
    </location>
</feature>
<gene>
    <name evidence="2" type="ORF">EDEG_00112</name>
</gene>
<reference evidence="2 3" key="1">
    <citation type="submission" date="2011-08" db="EMBL/GenBank/DDBJ databases">
        <authorList>
            <person name="Liu Z.J."/>
            <person name="Shi F.L."/>
            <person name="Lu J.Q."/>
            <person name="Li M."/>
            <person name="Wang Z.L."/>
        </authorList>
    </citation>
    <scope>NUCLEOTIDE SEQUENCE [LARGE SCALE GENOMIC DNA]</scope>
    <source>
        <strain evidence="2 3">USNM 41457</strain>
    </source>
</reference>
<accession>J9DUB9</accession>
<proteinExistence type="predicted"/>
<dbReference type="VEuPathDB" id="MicrosporidiaDB:EDEG_00112"/>
<feature type="compositionally biased region" description="Basic and acidic residues" evidence="1">
    <location>
        <begin position="145"/>
        <end position="193"/>
    </location>
</feature>
<evidence type="ECO:0000313" key="3">
    <source>
        <dbReference type="Proteomes" id="UP000003163"/>
    </source>
</evidence>
<sequence length="273" mass="32357">MITDQFNNDFIVISAQNQSDSEKQQIKETSSEKQNLHEFFLENHEPWLIKSSKNNLKTQKKNAGKNTPEKNYRRSKYYDIKPIIINRKPKEAKKRQSKRETTFDFKNTKPEKNKGVRKNSIEKNHFTTKNENQNRQVTSNLRNLTNEKELEKSQKMEKESQKTNLKEIKPTNNDKKNQKSTESKIRINAEDKKNNKKNLKIKKDSDQENKQDEFIALKSAEDFIIKTLKENLKSSIYIIDELHIIIAFFEEELSKIKINLENENFSIEKGFEL</sequence>
<dbReference type="HOGENOM" id="CLU_088998_0_0_1"/>
<comment type="caution">
    <text evidence="2">The sequence shown here is derived from an EMBL/GenBank/DDBJ whole genome shotgun (WGS) entry which is preliminary data.</text>
</comment>
<organism evidence="2 3">
    <name type="scientific">Edhazardia aedis (strain USNM 41457)</name>
    <name type="common">Microsporidian parasite</name>
    <dbReference type="NCBI Taxonomy" id="1003232"/>
    <lineage>
        <taxon>Eukaryota</taxon>
        <taxon>Fungi</taxon>
        <taxon>Fungi incertae sedis</taxon>
        <taxon>Microsporidia</taxon>
        <taxon>Edhazardia</taxon>
    </lineage>
</organism>
<protein>
    <submittedName>
        <fullName evidence="2">Uncharacterized protein</fullName>
    </submittedName>
</protein>